<evidence type="ECO:0000256" key="4">
    <source>
        <dbReference type="ARBA" id="ARBA00023136"/>
    </source>
</evidence>
<dbReference type="InterPro" id="IPR033985">
    <property type="entry name" value="SusD-like_N"/>
</dbReference>
<accession>A0A3P2A1S5</accession>
<dbReference type="SUPFAM" id="SSF48452">
    <property type="entry name" value="TPR-like"/>
    <property type="match status" value="1"/>
</dbReference>
<dbReference type="InterPro" id="IPR012944">
    <property type="entry name" value="SusD_RagB_dom"/>
</dbReference>
<dbReference type="EMBL" id="RQYF01000053">
    <property type="protein sequence ID" value="RRD89357.1"/>
    <property type="molecule type" value="Genomic_DNA"/>
</dbReference>
<dbReference type="RefSeq" id="WP_125239606.1">
    <property type="nucleotide sequence ID" value="NZ_RQYF01000053.1"/>
</dbReference>
<evidence type="ECO:0000256" key="2">
    <source>
        <dbReference type="ARBA" id="ARBA00006275"/>
    </source>
</evidence>
<evidence type="ECO:0000256" key="6">
    <source>
        <dbReference type="SAM" id="SignalP"/>
    </source>
</evidence>
<evidence type="ECO:0000256" key="5">
    <source>
        <dbReference type="ARBA" id="ARBA00023237"/>
    </source>
</evidence>
<protein>
    <submittedName>
        <fullName evidence="9">RagB/SusD family nutrient uptake outer membrane protein</fullName>
    </submittedName>
</protein>
<dbReference type="Gene3D" id="1.10.3780.10">
    <property type="entry name" value="SusD-like"/>
    <property type="match status" value="1"/>
</dbReference>
<dbReference type="Gene3D" id="1.25.40.10">
    <property type="entry name" value="Tetratricopeptide repeat domain"/>
    <property type="match status" value="1"/>
</dbReference>
<gene>
    <name evidence="9" type="ORF">EII33_10135</name>
</gene>
<dbReference type="PROSITE" id="PS51257">
    <property type="entry name" value="PROKAR_LIPOPROTEIN"/>
    <property type="match status" value="1"/>
</dbReference>
<dbReference type="GO" id="GO:0009279">
    <property type="term" value="C:cell outer membrane"/>
    <property type="evidence" value="ECO:0007669"/>
    <property type="project" value="UniProtKB-SubCell"/>
</dbReference>
<name>A0A3P2A1S5_9BACE</name>
<reference evidence="9 10" key="1">
    <citation type="submission" date="2018-11" db="EMBL/GenBank/DDBJ databases">
        <title>Genomes From Bacteria Associated with the Canine Oral Cavity: a Test Case for Automated Genome-Based Taxonomic Assignment.</title>
        <authorList>
            <person name="Coil D.A."/>
            <person name="Jospin G."/>
            <person name="Darling A.E."/>
            <person name="Wallis C."/>
            <person name="Davis I.J."/>
            <person name="Harris S."/>
            <person name="Eisen J.A."/>
            <person name="Holcombe L.J."/>
            <person name="O'Flynn C."/>
        </authorList>
    </citation>
    <scope>NUCLEOTIDE SEQUENCE [LARGE SCALE GENOMIC DNA]</scope>
    <source>
        <strain evidence="9 10">OH1047_COT-310</strain>
    </source>
</reference>
<evidence type="ECO:0000256" key="1">
    <source>
        <dbReference type="ARBA" id="ARBA00004442"/>
    </source>
</evidence>
<comment type="similarity">
    <text evidence="2">Belongs to the SusD family.</text>
</comment>
<feature type="domain" description="SusD-like N-terminal" evidence="8">
    <location>
        <begin position="92"/>
        <end position="205"/>
    </location>
</feature>
<dbReference type="Gene3D" id="1.25.40.390">
    <property type="match status" value="1"/>
</dbReference>
<organism evidence="9 10">
    <name type="scientific">Prevotella heparinolytica</name>
    <dbReference type="NCBI Taxonomy" id="28113"/>
    <lineage>
        <taxon>Bacteria</taxon>
        <taxon>Pseudomonadati</taxon>
        <taxon>Bacteroidota</taxon>
        <taxon>Bacteroidia</taxon>
        <taxon>Bacteroidales</taxon>
        <taxon>Bacteroidaceae</taxon>
        <taxon>Bacteroides</taxon>
    </lineage>
</organism>
<evidence type="ECO:0000313" key="9">
    <source>
        <dbReference type="EMBL" id="RRD89357.1"/>
    </source>
</evidence>
<keyword evidence="10" id="KW-1185">Reference proteome</keyword>
<dbReference type="InterPro" id="IPR011990">
    <property type="entry name" value="TPR-like_helical_dom_sf"/>
</dbReference>
<feature type="chain" id="PRO_5018224974" evidence="6">
    <location>
        <begin position="23"/>
        <end position="562"/>
    </location>
</feature>
<comment type="subcellular location">
    <subcellularLocation>
        <location evidence="1">Cell outer membrane</location>
    </subcellularLocation>
</comment>
<evidence type="ECO:0000259" key="7">
    <source>
        <dbReference type="Pfam" id="PF07980"/>
    </source>
</evidence>
<evidence type="ECO:0000259" key="8">
    <source>
        <dbReference type="Pfam" id="PF14322"/>
    </source>
</evidence>
<feature type="domain" description="RagB/SusD" evidence="7">
    <location>
        <begin position="293"/>
        <end position="561"/>
    </location>
</feature>
<dbReference type="Pfam" id="PF07980">
    <property type="entry name" value="SusD_RagB"/>
    <property type="match status" value="1"/>
</dbReference>
<feature type="signal peptide" evidence="6">
    <location>
        <begin position="1"/>
        <end position="22"/>
    </location>
</feature>
<dbReference type="AlphaFoldDB" id="A0A3P2A1S5"/>
<proteinExistence type="inferred from homology"/>
<keyword evidence="4" id="KW-0472">Membrane</keyword>
<dbReference type="Proteomes" id="UP000279562">
    <property type="component" value="Unassembled WGS sequence"/>
</dbReference>
<keyword evidence="3 6" id="KW-0732">Signal</keyword>
<evidence type="ECO:0000256" key="3">
    <source>
        <dbReference type="ARBA" id="ARBA00022729"/>
    </source>
</evidence>
<sequence>MKKINSYLFTLFFLGIGLTSCLGDLDTMPLDDNQLVSEQVYKTKDGYTGVLAKCYASLILTGQQGGDGGNGDLEGANEGYSGYARLLFYLQEMCTDNFLMPSSSNGLRKCLNLQWDASNASVVTWTYQRLYMSIAYCNELLRECTESKLQNRGLWDEMESEYISYRAEARLIRAYCYSMLCDLFGSVPYVDEHTGVKEIPVQYTRKKIFEYAESELLAIENELKVPGGNEYGRVDRVADWFLLSRMYLNAQTWINENKYEAAYTYAKKVITDGHYPLASDYREIFLADNNTCKEIIWPLVQDGLCAQSSAGTNFYVKAFVNGPMNELYKTGIGSRGWGNVRAKTTLVNAFDADDVMFDINDTWGNNKKDKRAQFMTALPNQTKETWTADMKMTSLFTCGYGYIKWRNVTKDDLLCASGEAYTSIDFPLFRTADAYLMAAEAILRGASGTDTEALSYVNEVRERAYMSGKYAKKGIRSDVSGSIGLNELTLDFILSERQKELASELVRRTDLIRFGKFIKGYNWDWKSGVRTGEDVDEKYKLFPIPESEMTNNPALNQNDGYR</sequence>
<dbReference type="Pfam" id="PF14322">
    <property type="entry name" value="SusD-like_3"/>
    <property type="match status" value="1"/>
</dbReference>
<comment type="caution">
    <text evidence="9">The sequence shown here is derived from an EMBL/GenBank/DDBJ whole genome shotgun (WGS) entry which is preliminary data.</text>
</comment>
<evidence type="ECO:0000313" key="10">
    <source>
        <dbReference type="Proteomes" id="UP000279562"/>
    </source>
</evidence>
<keyword evidence="5" id="KW-0998">Cell outer membrane</keyword>